<dbReference type="PROSITE" id="PS50853">
    <property type="entry name" value="FN3"/>
    <property type="match status" value="1"/>
</dbReference>
<keyword evidence="3" id="KW-1185">Reference proteome</keyword>
<feature type="domain" description="Fibronectin type-III" evidence="1">
    <location>
        <begin position="1"/>
        <end position="105"/>
    </location>
</feature>
<sequence length="279" mass="30526">MTILLLVNVILPAFAREVTLYWEPSPSPDVIGYKVYYQQGAPKLPLSGTEADQGTSPIDVENSLMVSISGLDESVVYYFSVTAYDSSYNESTFSNIVSTTWMPPLLSPQKESLVVPWNVAFQWDAGPYEHYLNYTLYYGTDKDMVINAGVTPYRPGSSSNIHWPAVTNSQLILIALIVMLTLLSTTGPRGWRAAYPRRIAVAGLFFVSLVACGGGGSDSSGDVAYFSSTTLMSVATGNSTSYQTDDLQSGTTYYWKVNAQSTTEPGTVYHSETYSFTTQ</sequence>
<organism evidence="2 3">
    <name type="scientific">Pelovirga terrestris</name>
    <dbReference type="NCBI Taxonomy" id="2771352"/>
    <lineage>
        <taxon>Bacteria</taxon>
        <taxon>Pseudomonadati</taxon>
        <taxon>Thermodesulfobacteriota</taxon>
        <taxon>Desulfuromonadia</taxon>
        <taxon>Geobacterales</taxon>
        <taxon>Geobacteraceae</taxon>
        <taxon>Pelovirga</taxon>
    </lineage>
</organism>
<proteinExistence type="predicted"/>
<gene>
    <name evidence="2" type="ORF">ICT70_00335</name>
</gene>
<dbReference type="Proteomes" id="UP000632828">
    <property type="component" value="Unassembled WGS sequence"/>
</dbReference>
<dbReference type="AlphaFoldDB" id="A0A8J6R4G5"/>
<comment type="caution">
    <text evidence="2">The sequence shown here is derived from an EMBL/GenBank/DDBJ whole genome shotgun (WGS) entry which is preliminary data.</text>
</comment>
<dbReference type="InterPro" id="IPR013783">
    <property type="entry name" value="Ig-like_fold"/>
</dbReference>
<evidence type="ECO:0000313" key="2">
    <source>
        <dbReference type="EMBL" id="MBD1399114.1"/>
    </source>
</evidence>
<dbReference type="SUPFAM" id="SSF49265">
    <property type="entry name" value="Fibronectin type III"/>
    <property type="match status" value="1"/>
</dbReference>
<evidence type="ECO:0000259" key="1">
    <source>
        <dbReference type="PROSITE" id="PS50853"/>
    </source>
</evidence>
<dbReference type="InterPro" id="IPR036116">
    <property type="entry name" value="FN3_sf"/>
</dbReference>
<reference evidence="2" key="1">
    <citation type="submission" date="2020-09" db="EMBL/GenBank/DDBJ databases">
        <title>Pelobacter alkaliphilus sp. nov., a novel anaerobic arsenate-reducing bacterium from terrestrial mud volcano.</title>
        <authorList>
            <person name="Khomyakova M.A."/>
            <person name="Merkel A.Y."/>
            <person name="Slobodkin A.I."/>
        </authorList>
    </citation>
    <scope>NUCLEOTIDE SEQUENCE</scope>
    <source>
        <strain evidence="2">M08fum</strain>
    </source>
</reference>
<name>A0A8J6R4G5_9BACT</name>
<dbReference type="InterPro" id="IPR003961">
    <property type="entry name" value="FN3_dom"/>
</dbReference>
<evidence type="ECO:0000313" key="3">
    <source>
        <dbReference type="Proteomes" id="UP000632828"/>
    </source>
</evidence>
<accession>A0A8J6R4G5</accession>
<dbReference type="CDD" id="cd00063">
    <property type="entry name" value="FN3"/>
    <property type="match status" value="1"/>
</dbReference>
<dbReference type="Gene3D" id="2.60.40.10">
    <property type="entry name" value="Immunoglobulins"/>
    <property type="match status" value="1"/>
</dbReference>
<dbReference type="Pfam" id="PF00041">
    <property type="entry name" value="fn3"/>
    <property type="match status" value="1"/>
</dbReference>
<protein>
    <submittedName>
        <fullName evidence="2">Fibronectin type III domain-containing protein</fullName>
    </submittedName>
</protein>
<dbReference type="EMBL" id="JACWUN010000001">
    <property type="protein sequence ID" value="MBD1399114.1"/>
    <property type="molecule type" value="Genomic_DNA"/>
</dbReference>